<dbReference type="Pfam" id="PF07258">
    <property type="entry name" value="COMM_domain"/>
    <property type="match status" value="1"/>
</dbReference>
<name>A0AB34IEN0_PRYPA</name>
<comment type="caution">
    <text evidence="2">The sequence shown here is derived from an EMBL/GenBank/DDBJ whole genome shotgun (WGS) entry which is preliminary data.</text>
</comment>
<protein>
    <recommendedName>
        <fullName evidence="1">COMM domain-containing protein</fullName>
    </recommendedName>
</protein>
<organism evidence="2 3">
    <name type="scientific">Prymnesium parvum</name>
    <name type="common">Toxic golden alga</name>
    <dbReference type="NCBI Taxonomy" id="97485"/>
    <lineage>
        <taxon>Eukaryota</taxon>
        <taxon>Haptista</taxon>
        <taxon>Haptophyta</taxon>
        <taxon>Prymnesiophyceae</taxon>
        <taxon>Prymnesiales</taxon>
        <taxon>Prymnesiaceae</taxon>
        <taxon>Prymnesium</taxon>
    </lineage>
</organism>
<keyword evidence="3" id="KW-1185">Reference proteome</keyword>
<feature type="domain" description="COMM" evidence="1">
    <location>
        <begin position="126"/>
        <end position="194"/>
    </location>
</feature>
<evidence type="ECO:0000313" key="3">
    <source>
        <dbReference type="Proteomes" id="UP001515480"/>
    </source>
</evidence>
<dbReference type="PANTHER" id="PTHR15857:SF0">
    <property type="entry name" value="COMM DOMAIN-CONTAINING PROTEIN 2"/>
    <property type="match status" value="1"/>
</dbReference>
<sequence length="202" mass="22381">MAPLPFGTPAPTLSEDLAFVCSLSKEHLLEFCAAAVSLLRTAAPLPKMYANAAKLLAVEPQAVEHSVHALGFLLQRAATVGAPASRLLEGIDLPLSDELLQSLREFYESAQPELNEIVQRQPSLPQLQRFDWRLQVQLAGRYASPAPMPFVLMRLGVSAPANEPTEHLFQADLPNLRRLSAELEAAVREERSTHSRRIQRRM</sequence>
<dbReference type="PROSITE" id="PS51269">
    <property type="entry name" value="COMM"/>
    <property type="match status" value="1"/>
</dbReference>
<dbReference type="EMBL" id="JBGBPQ010000027">
    <property type="protein sequence ID" value="KAL1498723.1"/>
    <property type="molecule type" value="Genomic_DNA"/>
</dbReference>
<gene>
    <name evidence="2" type="ORF">AB1Y20_014033</name>
</gene>
<dbReference type="InterPro" id="IPR017920">
    <property type="entry name" value="COMM"/>
</dbReference>
<dbReference type="PANTHER" id="PTHR15857">
    <property type="entry name" value="COMM DOMAIN CONTAINING PROTEIN 2"/>
    <property type="match status" value="1"/>
</dbReference>
<dbReference type="InterPro" id="IPR037354">
    <property type="entry name" value="Commd2"/>
</dbReference>
<reference evidence="2 3" key="1">
    <citation type="journal article" date="2024" name="Science">
        <title>Giant polyketide synthase enzymes in the biosynthesis of giant marine polyether toxins.</title>
        <authorList>
            <person name="Fallon T.R."/>
            <person name="Shende V.V."/>
            <person name="Wierzbicki I.H."/>
            <person name="Pendleton A.L."/>
            <person name="Watervoot N.F."/>
            <person name="Auber R.P."/>
            <person name="Gonzalez D.J."/>
            <person name="Wisecaver J.H."/>
            <person name="Moore B.S."/>
        </authorList>
    </citation>
    <scope>NUCLEOTIDE SEQUENCE [LARGE SCALE GENOMIC DNA]</scope>
    <source>
        <strain evidence="2 3">12B1</strain>
    </source>
</reference>
<evidence type="ECO:0000259" key="1">
    <source>
        <dbReference type="PROSITE" id="PS51269"/>
    </source>
</evidence>
<accession>A0AB34IEN0</accession>
<dbReference type="Proteomes" id="UP001515480">
    <property type="component" value="Unassembled WGS sequence"/>
</dbReference>
<proteinExistence type="predicted"/>
<evidence type="ECO:0000313" key="2">
    <source>
        <dbReference type="EMBL" id="KAL1498723.1"/>
    </source>
</evidence>
<dbReference type="AlphaFoldDB" id="A0AB34IEN0"/>